<dbReference type="InterPro" id="IPR038157">
    <property type="entry name" value="FeoA_core_dom"/>
</dbReference>
<dbReference type="SMART" id="SM00267">
    <property type="entry name" value="GGDEF"/>
    <property type="match status" value="1"/>
</dbReference>
<keyword evidence="2" id="KW-0408">Iron</keyword>
<dbReference type="GO" id="GO:0005886">
    <property type="term" value="C:plasma membrane"/>
    <property type="evidence" value="ECO:0007669"/>
    <property type="project" value="TreeGrafter"/>
</dbReference>
<sequence length="251" mass="28259">MTLICVHEMYIGEVAEIVSINGDIPEIKRLRNMGIREGKIIDLLHHDPLATKKVVIGVDSTRVAFDVELAYNIKVRPLKSYFETVKTQAQYDNLTGCFNRHEANRILKSEYEKFITKGSPLSLLIADIDFFKKINDVHGHNAGDEVLRTFAGLLRQNMKRSDILCRWGGEEFLILLRGTPVNNTVQVAERLRQSIEAYVFPPFKNSGSVTASIGGCGLPPDRPIQLLIETADKALYMAKDNGRNQVRICDD</sequence>
<dbReference type="GO" id="GO:0052621">
    <property type="term" value="F:diguanylate cyclase activity"/>
    <property type="evidence" value="ECO:0007669"/>
    <property type="project" value="UniProtKB-EC"/>
</dbReference>
<accession>A0A1E3XBS7</accession>
<dbReference type="Gene3D" id="2.30.30.90">
    <property type="match status" value="1"/>
</dbReference>
<dbReference type="Gene3D" id="3.30.70.270">
    <property type="match status" value="1"/>
</dbReference>
<dbReference type="Pfam" id="PF04023">
    <property type="entry name" value="FeoA"/>
    <property type="match status" value="1"/>
</dbReference>
<evidence type="ECO:0000313" key="5">
    <source>
        <dbReference type="EMBL" id="ODS33085.1"/>
    </source>
</evidence>
<dbReference type="Pfam" id="PF00990">
    <property type="entry name" value="GGDEF"/>
    <property type="match status" value="1"/>
</dbReference>
<dbReference type="SUPFAM" id="SSF50037">
    <property type="entry name" value="C-terminal domain of transcriptional repressors"/>
    <property type="match status" value="1"/>
</dbReference>
<dbReference type="EC" id="2.7.7.65" evidence="1"/>
<dbReference type="PROSITE" id="PS50887">
    <property type="entry name" value="GGDEF"/>
    <property type="match status" value="1"/>
</dbReference>
<dbReference type="NCBIfam" id="TIGR00254">
    <property type="entry name" value="GGDEF"/>
    <property type="match status" value="1"/>
</dbReference>
<evidence type="ECO:0000313" key="6">
    <source>
        <dbReference type="Proteomes" id="UP000094056"/>
    </source>
</evidence>
<dbReference type="PANTHER" id="PTHR45138:SF9">
    <property type="entry name" value="DIGUANYLATE CYCLASE DGCM-RELATED"/>
    <property type="match status" value="1"/>
</dbReference>
<dbReference type="InterPro" id="IPR000160">
    <property type="entry name" value="GGDEF_dom"/>
</dbReference>
<dbReference type="GO" id="GO:1902201">
    <property type="term" value="P:negative regulation of bacterial-type flagellum-dependent cell motility"/>
    <property type="evidence" value="ECO:0007669"/>
    <property type="project" value="TreeGrafter"/>
</dbReference>
<dbReference type="InterPro" id="IPR007167">
    <property type="entry name" value="Fe-transptr_FeoA-like"/>
</dbReference>
<reference evidence="5 6" key="1">
    <citation type="submission" date="2016-07" db="EMBL/GenBank/DDBJ databases">
        <title>Draft genome of Scalindua rubra, obtained from a brine-seawater interface in the Red Sea, sheds light on salt adaptation in anammox bacteria.</title>
        <authorList>
            <person name="Speth D.R."/>
            <person name="Lagkouvardos I."/>
            <person name="Wang Y."/>
            <person name="Qian P.-Y."/>
            <person name="Dutilh B.E."/>
            <person name="Jetten M.S."/>
        </authorList>
    </citation>
    <scope>NUCLEOTIDE SEQUENCE [LARGE SCALE GENOMIC DNA]</scope>
    <source>
        <strain evidence="5">BSI-1</strain>
    </source>
</reference>
<comment type="catalytic activity">
    <reaction evidence="3">
        <text>2 GTP = 3',3'-c-di-GMP + 2 diphosphate</text>
        <dbReference type="Rhea" id="RHEA:24898"/>
        <dbReference type="ChEBI" id="CHEBI:33019"/>
        <dbReference type="ChEBI" id="CHEBI:37565"/>
        <dbReference type="ChEBI" id="CHEBI:58805"/>
        <dbReference type="EC" id="2.7.7.65"/>
    </reaction>
</comment>
<proteinExistence type="predicted"/>
<gene>
    <name evidence="5" type="ORF">SCARUB_01784</name>
</gene>
<dbReference type="CDD" id="cd01949">
    <property type="entry name" value="GGDEF"/>
    <property type="match status" value="1"/>
</dbReference>
<protein>
    <recommendedName>
        <fullName evidence="1">diguanylate cyclase</fullName>
        <ecNumber evidence="1">2.7.7.65</ecNumber>
    </recommendedName>
</protein>
<dbReference type="GO" id="GO:0046914">
    <property type="term" value="F:transition metal ion binding"/>
    <property type="evidence" value="ECO:0007669"/>
    <property type="project" value="InterPro"/>
</dbReference>
<dbReference type="GO" id="GO:0043709">
    <property type="term" value="P:cell adhesion involved in single-species biofilm formation"/>
    <property type="evidence" value="ECO:0007669"/>
    <property type="project" value="TreeGrafter"/>
</dbReference>
<organism evidence="5 6">
    <name type="scientific">Candidatus Scalindua rubra</name>
    <dbReference type="NCBI Taxonomy" id="1872076"/>
    <lineage>
        <taxon>Bacteria</taxon>
        <taxon>Pseudomonadati</taxon>
        <taxon>Planctomycetota</taxon>
        <taxon>Candidatus Brocadiia</taxon>
        <taxon>Candidatus Brocadiales</taxon>
        <taxon>Candidatus Scalinduaceae</taxon>
        <taxon>Candidatus Scalindua</taxon>
    </lineage>
</organism>
<dbReference type="PANTHER" id="PTHR45138">
    <property type="entry name" value="REGULATORY COMPONENTS OF SENSORY TRANSDUCTION SYSTEM"/>
    <property type="match status" value="1"/>
</dbReference>
<dbReference type="EMBL" id="MAYW01000038">
    <property type="protein sequence ID" value="ODS33085.1"/>
    <property type="molecule type" value="Genomic_DNA"/>
</dbReference>
<dbReference type="InterPro" id="IPR029787">
    <property type="entry name" value="Nucleotide_cyclase"/>
</dbReference>
<evidence type="ECO:0000256" key="2">
    <source>
        <dbReference type="ARBA" id="ARBA00023004"/>
    </source>
</evidence>
<dbReference type="FunFam" id="3.30.70.270:FF:000001">
    <property type="entry name" value="Diguanylate cyclase domain protein"/>
    <property type="match status" value="1"/>
</dbReference>
<comment type="caution">
    <text evidence="5">The sequence shown here is derived from an EMBL/GenBank/DDBJ whole genome shotgun (WGS) entry which is preliminary data.</text>
</comment>
<dbReference type="InterPro" id="IPR043128">
    <property type="entry name" value="Rev_trsase/Diguanyl_cyclase"/>
</dbReference>
<feature type="domain" description="GGDEF" evidence="4">
    <location>
        <begin position="119"/>
        <end position="251"/>
    </location>
</feature>
<dbReference type="SMART" id="SM00899">
    <property type="entry name" value="FeoA"/>
    <property type="match status" value="1"/>
</dbReference>
<dbReference type="Proteomes" id="UP000094056">
    <property type="component" value="Unassembled WGS sequence"/>
</dbReference>
<name>A0A1E3XBS7_9BACT</name>
<evidence type="ECO:0000256" key="1">
    <source>
        <dbReference type="ARBA" id="ARBA00012528"/>
    </source>
</evidence>
<dbReference type="PATRIC" id="fig|1872076.5.peg.2089"/>
<evidence type="ECO:0000256" key="3">
    <source>
        <dbReference type="ARBA" id="ARBA00034247"/>
    </source>
</evidence>
<dbReference type="AlphaFoldDB" id="A0A1E3XBS7"/>
<dbReference type="InterPro" id="IPR008988">
    <property type="entry name" value="Transcriptional_repressor_C"/>
</dbReference>
<evidence type="ECO:0000259" key="4">
    <source>
        <dbReference type="PROSITE" id="PS50887"/>
    </source>
</evidence>
<dbReference type="InterPro" id="IPR050469">
    <property type="entry name" value="Diguanylate_Cyclase"/>
</dbReference>
<dbReference type="SUPFAM" id="SSF55073">
    <property type="entry name" value="Nucleotide cyclase"/>
    <property type="match status" value="1"/>
</dbReference>